<dbReference type="KEGG" id="tas:TASI_1246"/>
<dbReference type="PANTHER" id="PTHR33751">
    <property type="entry name" value="CBB3-TYPE CYTOCHROME C OXIDASE SUBUNIT FIXP"/>
    <property type="match status" value="1"/>
</dbReference>
<evidence type="ECO:0000259" key="7">
    <source>
        <dbReference type="PROSITE" id="PS51007"/>
    </source>
</evidence>
<feature type="domain" description="Cytochrome c" evidence="7">
    <location>
        <begin position="127"/>
        <end position="217"/>
    </location>
</feature>
<keyword evidence="2 5" id="KW-0479">Metal-binding</keyword>
<comment type="PTM">
    <text evidence="4">Binds 2 heme c groups covalently per subunit.</text>
</comment>
<evidence type="ECO:0000256" key="3">
    <source>
        <dbReference type="ARBA" id="ARBA00023004"/>
    </source>
</evidence>
<dbReference type="GO" id="GO:0009055">
    <property type="term" value="F:electron transfer activity"/>
    <property type="evidence" value="ECO:0007669"/>
    <property type="project" value="InterPro"/>
</dbReference>
<accession>G4QBL5</accession>
<evidence type="ECO:0000256" key="4">
    <source>
        <dbReference type="PIRSR" id="PIRSR000005-1"/>
    </source>
</evidence>
<feature type="binding site" description="axial binding residue" evidence="5">
    <location>
        <position position="152"/>
    </location>
    <ligand>
        <name>heme c</name>
        <dbReference type="ChEBI" id="CHEBI:61717"/>
        <label>2</label>
    </ligand>
    <ligandPart>
        <name>Fe</name>
        <dbReference type="ChEBI" id="CHEBI:18248"/>
    </ligandPart>
</feature>
<dbReference type="GO" id="GO:0020037">
    <property type="term" value="F:heme binding"/>
    <property type="evidence" value="ECO:0007669"/>
    <property type="project" value="InterPro"/>
</dbReference>
<protein>
    <submittedName>
        <fullName evidence="8">Cytochrome c, class I</fullName>
    </submittedName>
</protein>
<dbReference type="GO" id="GO:0005506">
    <property type="term" value="F:iron ion binding"/>
    <property type="evidence" value="ECO:0007669"/>
    <property type="project" value="InterPro"/>
</dbReference>
<dbReference type="PROSITE" id="PS51007">
    <property type="entry name" value="CYTC"/>
    <property type="match status" value="2"/>
</dbReference>
<evidence type="ECO:0000256" key="5">
    <source>
        <dbReference type="PIRSR" id="PIRSR000005-2"/>
    </source>
</evidence>
<keyword evidence="3 5" id="KW-0408">Iron</keyword>
<evidence type="ECO:0000256" key="6">
    <source>
        <dbReference type="SAM" id="SignalP"/>
    </source>
</evidence>
<gene>
    <name evidence="8" type="ordered locus">TASI_1246</name>
</gene>
<feature type="binding site" description="axial binding residue" evidence="5">
    <location>
        <position position="93"/>
    </location>
    <ligand>
        <name>heme c</name>
        <dbReference type="ChEBI" id="CHEBI:61717"/>
        <label>1</label>
    </ligand>
    <ligandPart>
        <name>Fe</name>
        <dbReference type="ChEBI" id="CHEBI:18248"/>
    </ligandPart>
</feature>
<feature type="binding site" description="axial binding residue" evidence="5">
    <location>
        <position position="50"/>
    </location>
    <ligand>
        <name>heme c</name>
        <dbReference type="ChEBI" id="CHEBI:61717"/>
        <label>1</label>
    </ligand>
    <ligandPart>
        <name>Fe</name>
        <dbReference type="ChEBI" id="CHEBI:18248"/>
    </ligandPart>
</feature>
<evidence type="ECO:0000256" key="2">
    <source>
        <dbReference type="ARBA" id="ARBA00022723"/>
    </source>
</evidence>
<feature type="domain" description="Cytochrome c" evidence="7">
    <location>
        <begin position="34"/>
        <end position="116"/>
    </location>
</feature>
<evidence type="ECO:0000256" key="1">
    <source>
        <dbReference type="ARBA" id="ARBA00022617"/>
    </source>
</evidence>
<dbReference type="GO" id="GO:0042597">
    <property type="term" value="C:periplasmic space"/>
    <property type="evidence" value="ECO:0007669"/>
    <property type="project" value="InterPro"/>
</dbReference>
<dbReference type="AlphaFoldDB" id="G4QBL5"/>
<dbReference type="eggNOG" id="COG2863">
    <property type="taxonomic scope" value="Bacteria"/>
</dbReference>
<keyword evidence="1 4" id="KW-0349">Heme</keyword>
<dbReference type="SUPFAM" id="SSF46626">
    <property type="entry name" value="Cytochrome c"/>
    <property type="match status" value="2"/>
</dbReference>
<dbReference type="PIRSF" id="PIRSF000005">
    <property type="entry name" value="Cytochrome_c4"/>
    <property type="match status" value="1"/>
</dbReference>
<keyword evidence="6" id="KW-0732">Signal</keyword>
<reference evidence="8 9" key="2">
    <citation type="journal article" date="2012" name="PLoS ONE">
        <title>Genomic characterization of the taylorella genus.</title>
        <authorList>
            <person name="Hebert L."/>
            <person name="Moumen B."/>
            <person name="Pons N."/>
            <person name="Duquesne F."/>
            <person name="Breuil M.F."/>
            <person name="Goux D."/>
            <person name="Batto J.M."/>
            <person name="Laugier C."/>
            <person name="Renault P."/>
            <person name="Petry S."/>
        </authorList>
    </citation>
    <scope>NUCLEOTIDE SEQUENCE [LARGE SCALE GENOMIC DNA]</scope>
    <source>
        <strain evidence="8 9">MCE3</strain>
    </source>
</reference>
<dbReference type="HOGENOM" id="CLU_076280_0_1_4"/>
<feature type="binding site" description="covalent" evidence="4">
    <location>
        <position position="148"/>
    </location>
    <ligand>
        <name>heme c</name>
        <dbReference type="ChEBI" id="CHEBI:61717"/>
        <label>2</label>
    </ligand>
</feature>
<evidence type="ECO:0000313" key="9">
    <source>
        <dbReference type="Proteomes" id="UP000009284"/>
    </source>
</evidence>
<dbReference type="InterPro" id="IPR009056">
    <property type="entry name" value="Cyt_c-like_dom"/>
</dbReference>
<dbReference type="OrthoDB" id="9773456at2"/>
<proteinExistence type="predicted"/>
<feature type="binding site" description="covalent" evidence="4">
    <location>
        <position position="46"/>
    </location>
    <ligand>
        <name>heme c</name>
        <dbReference type="ChEBI" id="CHEBI:61717"/>
        <label>1</label>
    </ligand>
</feature>
<dbReference type="RefSeq" id="WP_014111887.1">
    <property type="nucleotide sequence ID" value="NC_016043.1"/>
</dbReference>
<dbReference type="Gene3D" id="1.10.760.10">
    <property type="entry name" value="Cytochrome c-like domain"/>
    <property type="match status" value="2"/>
</dbReference>
<feature type="chain" id="PRO_5003467109" evidence="6">
    <location>
        <begin position="25"/>
        <end position="223"/>
    </location>
</feature>
<dbReference type="STRING" id="1008459.TASI_1246"/>
<organism evidence="8 9">
    <name type="scientific">Taylorella asinigenitalis (strain MCE3)</name>
    <dbReference type="NCBI Taxonomy" id="1008459"/>
    <lineage>
        <taxon>Bacteria</taxon>
        <taxon>Pseudomonadati</taxon>
        <taxon>Pseudomonadota</taxon>
        <taxon>Betaproteobacteria</taxon>
        <taxon>Burkholderiales</taxon>
        <taxon>Alcaligenaceae</taxon>
        <taxon>Taylorella</taxon>
    </lineage>
</organism>
<dbReference type="Pfam" id="PF00034">
    <property type="entry name" value="Cytochrom_C"/>
    <property type="match status" value="2"/>
</dbReference>
<dbReference type="PANTHER" id="PTHR33751:SF11">
    <property type="entry name" value="BLL4483 PROTEIN"/>
    <property type="match status" value="1"/>
</dbReference>
<name>G4QBL5_TAYAM</name>
<sequence length="223" mass="24769">MKKNIMKTLTLSMFMLVASNSIIAQTKTDADLEASIQRGKQVAQVCVACHGENFQGIVVSEDEVRPRLTVLNKDYLKHQIESFKNNSRESIIMSPMAGILDDAKAEDVFNYIASLPVIKDTKNIDESLLAKGKKLVYEGDWDRNIPPCMGCHGLDAYGVGSTFPNINGQSSEYIKAQIKSWKDGKRNNDTLHLMKTIASYLEEDDINAVAAWLASQPAKRGEK</sequence>
<keyword evidence="9" id="KW-1185">Reference proteome</keyword>
<dbReference type="EMBL" id="CP003059">
    <property type="protein sequence ID" value="AEP36993.1"/>
    <property type="molecule type" value="Genomic_DNA"/>
</dbReference>
<feature type="signal peptide" evidence="6">
    <location>
        <begin position="1"/>
        <end position="24"/>
    </location>
</feature>
<feature type="binding site" description="axial binding residue" evidence="5">
    <location>
        <position position="194"/>
    </location>
    <ligand>
        <name>heme c</name>
        <dbReference type="ChEBI" id="CHEBI:61717"/>
        <label>2</label>
    </ligand>
    <ligandPart>
        <name>Fe</name>
        <dbReference type="ChEBI" id="CHEBI:18248"/>
    </ligandPart>
</feature>
<dbReference type="Proteomes" id="UP000009284">
    <property type="component" value="Chromosome"/>
</dbReference>
<feature type="binding site" description="covalent" evidence="4">
    <location>
        <position position="151"/>
    </location>
    <ligand>
        <name>heme c</name>
        <dbReference type="ChEBI" id="CHEBI:61717"/>
        <label>2</label>
    </ligand>
</feature>
<evidence type="ECO:0000313" key="8">
    <source>
        <dbReference type="EMBL" id="AEP36993.1"/>
    </source>
</evidence>
<dbReference type="InterPro" id="IPR036909">
    <property type="entry name" value="Cyt_c-like_dom_sf"/>
</dbReference>
<dbReference type="InterPro" id="IPR050597">
    <property type="entry name" value="Cytochrome_c_Oxidase_Subunit"/>
</dbReference>
<dbReference type="InterPro" id="IPR024167">
    <property type="entry name" value="Cytochrome_c4-like"/>
</dbReference>
<feature type="binding site" description="covalent" evidence="4">
    <location>
        <position position="49"/>
    </location>
    <ligand>
        <name>heme c</name>
        <dbReference type="ChEBI" id="CHEBI:61717"/>
        <label>1</label>
    </ligand>
</feature>
<reference key="1">
    <citation type="submission" date="2011-09" db="EMBL/GenBank/DDBJ databases">
        <title>Genomic characterization of the Taylorella genus.</title>
        <authorList>
            <person name="Hebert L."/>
            <person name="Moumen B."/>
            <person name="Pons N."/>
            <person name="Duquesne F."/>
            <person name="Breuil M.-F."/>
            <person name="Goux D."/>
            <person name="Batto J.-M."/>
            <person name="Renault P."/>
            <person name="Laugier C."/>
            <person name="Petry S."/>
        </authorList>
    </citation>
    <scope>NUCLEOTIDE SEQUENCE</scope>
    <source>
        <strain>MCE3</strain>
    </source>
</reference>